<keyword evidence="4 5" id="KW-0539">Nucleus</keyword>
<feature type="domain" description="HMG box" evidence="7">
    <location>
        <begin position="45"/>
        <end position="115"/>
    </location>
</feature>
<dbReference type="GO" id="GO:0003677">
    <property type="term" value="F:DNA binding"/>
    <property type="evidence" value="ECO:0007669"/>
    <property type="project" value="UniProtKB-UniRule"/>
</dbReference>
<dbReference type="PANTHER" id="PTHR48112">
    <property type="entry name" value="HIGH MOBILITY GROUP PROTEIN DSP1"/>
    <property type="match status" value="1"/>
</dbReference>
<comment type="similarity">
    <text evidence="2">Belongs to the HMGB family.</text>
</comment>
<dbReference type="OrthoDB" id="1919336at2759"/>
<dbReference type="Gene3D" id="1.10.30.10">
    <property type="entry name" value="High mobility group box domain"/>
    <property type="match status" value="2"/>
</dbReference>
<dbReference type="GO" id="GO:0005634">
    <property type="term" value="C:nucleus"/>
    <property type="evidence" value="ECO:0007669"/>
    <property type="project" value="UniProtKB-SubCell"/>
</dbReference>
<name>A0A8B7NNQ2_HYAAZ</name>
<protein>
    <submittedName>
        <fullName evidence="9">High mobility group protein B3</fullName>
    </submittedName>
</protein>
<comment type="subcellular location">
    <subcellularLocation>
        <location evidence="1">Nucleus</location>
    </subcellularLocation>
</comment>
<dbReference type="SUPFAM" id="SSF47095">
    <property type="entry name" value="HMG-box"/>
    <property type="match status" value="2"/>
</dbReference>
<dbReference type="SMART" id="SM00398">
    <property type="entry name" value="HMG"/>
    <property type="match status" value="2"/>
</dbReference>
<keyword evidence="8" id="KW-1185">Reference proteome</keyword>
<feature type="region of interest" description="Disordered" evidence="6">
    <location>
        <begin position="262"/>
        <end position="327"/>
    </location>
</feature>
<gene>
    <name evidence="9" type="primary">LOC108671715</name>
</gene>
<organism evidence="8 9">
    <name type="scientific">Hyalella azteca</name>
    <name type="common">Amphipod</name>
    <dbReference type="NCBI Taxonomy" id="294128"/>
    <lineage>
        <taxon>Eukaryota</taxon>
        <taxon>Metazoa</taxon>
        <taxon>Ecdysozoa</taxon>
        <taxon>Arthropoda</taxon>
        <taxon>Crustacea</taxon>
        <taxon>Multicrustacea</taxon>
        <taxon>Malacostraca</taxon>
        <taxon>Eumalacostraca</taxon>
        <taxon>Peracarida</taxon>
        <taxon>Amphipoda</taxon>
        <taxon>Senticaudata</taxon>
        <taxon>Talitrida</taxon>
        <taxon>Talitroidea</taxon>
        <taxon>Hyalellidae</taxon>
        <taxon>Hyalella</taxon>
    </lineage>
</organism>
<evidence type="ECO:0000256" key="1">
    <source>
        <dbReference type="ARBA" id="ARBA00004123"/>
    </source>
</evidence>
<proteinExistence type="inferred from homology"/>
<feature type="DNA-binding region" description="HMG box" evidence="5">
    <location>
        <begin position="133"/>
        <end position="201"/>
    </location>
</feature>
<dbReference type="CDD" id="cd21978">
    <property type="entry name" value="HMG-box_HMGB_rpt1"/>
    <property type="match status" value="1"/>
</dbReference>
<dbReference type="FunFam" id="1.10.30.10:FF:000016">
    <property type="entry name" value="FACT complex subunit SSRP1"/>
    <property type="match status" value="1"/>
</dbReference>
<accession>A0A8B7NNQ2</accession>
<evidence type="ECO:0000313" key="9">
    <source>
        <dbReference type="RefSeq" id="XP_018014776.1"/>
    </source>
</evidence>
<dbReference type="Pfam" id="PF09011">
    <property type="entry name" value="HMG_box_2"/>
    <property type="match status" value="1"/>
</dbReference>
<evidence type="ECO:0000313" key="8">
    <source>
        <dbReference type="Proteomes" id="UP000694843"/>
    </source>
</evidence>
<evidence type="ECO:0000256" key="5">
    <source>
        <dbReference type="PROSITE-ProRule" id="PRU00267"/>
    </source>
</evidence>
<evidence type="ECO:0000256" key="4">
    <source>
        <dbReference type="ARBA" id="ARBA00023242"/>
    </source>
</evidence>
<dbReference type="Proteomes" id="UP000694843">
    <property type="component" value="Unplaced"/>
</dbReference>
<feature type="compositionally biased region" description="Acidic residues" evidence="6">
    <location>
        <begin position="268"/>
        <end position="312"/>
    </location>
</feature>
<evidence type="ECO:0000256" key="3">
    <source>
        <dbReference type="ARBA" id="ARBA00023125"/>
    </source>
</evidence>
<dbReference type="PROSITE" id="PS50118">
    <property type="entry name" value="HMG_BOX_2"/>
    <property type="match status" value="2"/>
</dbReference>
<sequence>MFGENWSRGTGDKRRPWSGRSRGSRRIPGRTGAYPRGYRKPENAPRGRMSAYAFFIQTCREEYKQQFPHQPIVFKDFSKKCADRWKTLTSAEKQHFSDMATQDRARYAKELQSYRGPRIRNRRRKTRKDPRAPKRALSAFFWFCSDERPKVRTANPGASVGKIARELGSLWASSDQQVKDKYEKMAVQDKLRYEQEMEEYKKGNFSRHVEGMEDLPPPDPNNLGKLPNVKRYTYLPPRLIPHQLYLGHTVGTDAASIAKCSSDHTEEYNEDDYEGLEEEEEDGDEELCNEGVMGEEDEMVSDEEMEDNDTVIEDNLPDRGLPLSDGP</sequence>
<keyword evidence="3 5" id="KW-0238">DNA-binding</keyword>
<dbReference type="PRINTS" id="PR00886">
    <property type="entry name" value="HIGHMOBLTY12"/>
</dbReference>
<feature type="domain" description="HMG box" evidence="7">
    <location>
        <begin position="133"/>
        <end position="201"/>
    </location>
</feature>
<evidence type="ECO:0000259" key="7">
    <source>
        <dbReference type="PROSITE" id="PS50118"/>
    </source>
</evidence>
<dbReference type="RefSeq" id="XP_018014776.1">
    <property type="nucleotide sequence ID" value="XM_018159287.2"/>
</dbReference>
<dbReference type="PANTHER" id="PTHR48112:SF32">
    <property type="entry name" value="HIGH MOBILITY GROUP PROTEIN B3"/>
    <property type="match status" value="1"/>
</dbReference>
<feature type="DNA-binding region" description="HMG box" evidence="5">
    <location>
        <begin position="45"/>
        <end position="115"/>
    </location>
</feature>
<dbReference type="InterPro" id="IPR009071">
    <property type="entry name" value="HMG_box_dom"/>
</dbReference>
<dbReference type="AlphaFoldDB" id="A0A8B7NNQ2"/>
<dbReference type="KEGG" id="hazt:108671715"/>
<evidence type="ECO:0000256" key="6">
    <source>
        <dbReference type="SAM" id="MobiDB-lite"/>
    </source>
</evidence>
<dbReference type="Pfam" id="PF00505">
    <property type="entry name" value="HMG_box"/>
    <property type="match status" value="1"/>
</dbReference>
<reference evidence="9" key="1">
    <citation type="submission" date="2025-08" db="UniProtKB">
        <authorList>
            <consortium name="RefSeq"/>
        </authorList>
    </citation>
    <scope>IDENTIFICATION</scope>
    <source>
        <tissue evidence="9">Whole organism</tissue>
    </source>
</reference>
<dbReference type="FunFam" id="1.10.30.10:FF:000073">
    <property type="entry name" value="High mobility group protein 1 homolog"/>
    <property type="match status" value="1"/>
</dbReference>
<dbReference type="InterPro" id="IPR050342">
    <property type="entry name" value="HMGB"/>
</dbReference>
<dbReference type="GeneID" id="108671715"/>
<feature type="region of interest" description="Disordered" evidence="6">
    <location>
        <begin position="1"/>
        <end position="43"/>
    </location>
</feature>
<evidence type="ECO:0000256" key="2">
    <source>
        <dbReference type="ARBA" id="ARBA00008774"/>
    </source>
</evidence>
<dbReference type="InterPro" id="IPR036910">
    <property type="entry name" value="HMG_box_dom_sf"/>
</dbReference>